<reference evidence="1 2" key="1">
    <citation type="journal article" date="2013" name="Genome Announc.">
        <title>Draft Genome Sequence of Staphylococcus simulans UMC-CNS-990, Isolated from a Case of Chronic Bovine Mastitis.</title>
        <authorList>
            <person name="Calcutt M.J."/>
            <person name="Foecking M.F."/>
            <person name="Hsieh H.Y."/>
            <person name="Perry J."/>
            <person name="Stewart G.C."/>
            <person name="Middleton J.R."/>
        </authorList>
    </citation>
    <scope>NUCLEOTIDE SEQUENCE [LARGE SCALE GENOMIC DNA]</scope>
    <source>
        <strain evidence="1 2">LRHMDP3</strain>
    </source>
</reference>
<name>A0AB33XSV5_LACRH</name>
<evidence type="ECO:0000313" key="2">
    <source>
        <dbReference type="Proteomes" id="UP000009352"/>
    </source>
</evidence>
<protein>
    <submittedName>
        <fullName evidence="1">Uncharacterized protein</fullName>
    </submittedName>
</protein>
<accession>A0AB33XSV5</accession>
<proteinExistence type="predicted"/>
<gene>
    <name evidence="1" type="ORF">LRHMDP3_2168</name>
</gene>
<dbReference type="AlphaFoldDB" id="A0AB33XSV5"/>
<dbReference type="Proteomes" id="UP000009352">
    <property type="component" value="Unassembled WGS sequence"/>
</dbReference>
<organism evidence="1 2">
    <name type="scientific">Lacticaseibacillus rhamnosus LRHMDP3</name>
    <dbReference type="NCBI Taxonomy" id="1203259"/>
    <lineage>
        <taxon>Bacteria</taxon>
        <taxon>Bacillati</taxon>
        <taxon>Bacillota</taxon>
        <taxon>Bacilli</taxon>
        <taxon>Lactobacillales</taxon>
        <taxon>Lactobacillaceae</taxon>
        <taxon>Lacticaseibacillus</taxon>
    </lineage>
</organism>
<evidence type="ECO:0000313" key="1">
    <source>
        <dbReference type="EMBL" id="EKS49754.1"/>
    </source>
</evidence>
<sequence length="38" mass="4142">MAYDKKSVGAKPAVTLVRHPTFYCGSRVFLLSVRGNGD</sequence>
<comment type="caution">
    <text evidence="1">The sequence shown here is derived from an EMBL/GenBank/DDBJ whole genome shotgun (WGS) entry which is preliminary data.</text>
</comment>
<dbReference type="EMBL" id="AMQX01000012">
    <property type="protein sequence ID" value="EKS49754.1"/>
    <property type="molecule type" value="Genomic_DNA"/>
</dbReference>